<protein>
    <submittedName>
        <fullName evidence="2">Uncharacterized protein</fullName>
    </submittedName>
</protein>
<organism evidence="2 3">
    <name type="scientific">Fragilariopsis cylindrus CCMP1102</name>
    <dbReference type="NCBI Taxonomy" id="635003"/>
    <lineage>
        <taxon>Eukaryota</taxon>
        <taxon>Sar</taxon>
        <taxon>Stramenopiles</taxon>
        <taxon>Ochrophyta</taxon>
        <taxon>Bacillariophyta</taxon>
        <taxon>Bacillariophyceae</taxon>
        <taxon>Bacillariophycidae</taxon>
        <taxon>Bacillariales</taxon>
        <taxon>Bacillariaceae</taxon>
        <taxon>Fragilariopsis</taxon>
    </lineage>
</organism>
<evidence type="ECO:0000313" key="3">
    <source>
        <dbReference type="Proteomes" id="UP000095751"/>
    </source>
</evidence>
<feature type="compositionally biased region" description="Low complexity" evidence="1">
    <location>
        <begin position="465"/>
        <end position="475"/>
    </location>
</feature>
<dbReference type="EMBL" id="KV784357">
    <property type="protein sequence ID" value="OEU18000.1"/>
    <property type="molecule type" value="Genomic_DNA"/>
</dbReference>
<feature type="region of interest" description="Disordered" evidence="1">
    <location>
        <begin position="442"/>
        <end position="479"/>
    </location>
</feature>
<feature type="compositionally biased region" description="Low complexity" evidence="1">
    <location>
        <begin position="442"/>
        <end position="452"/>
    </location>
</feature>
<sequence>MMKNQESSWPTTTSNSMITTDEGIFSATTTGTAAVVDTNNNDNDNNNGPSFVTVESLKHNSKSKNNKSKFFVMHIGPHKTGTTSFQKDSGLNWNYTKSLFQDNVIYIGRNWKTNQIRNQEFTRIKVCMMNIYNEKIQIKKNEQQQQQNDEKNKDIITSLLLDCWQNNNINTSSRMTPEYSLIDSDEMYMSTDWSSSVGIQHLEALRSIFVDYLYYEEFLVVGAYRRYIQWLPSTYRQITGNSPGCLSTLSRNGGLLLYPKNNDDIQQEKEQQELPPNLMNRRCRNIWNDYSWDLIQRKEKDEVGNNNEGDTDHEFYGYERTMNHNGDIETMHNIDSIIPYIQPLIGKPGFNNNGDDGGGMKILNYFQQSESESESNQDEYYNSITTEFYCTILGMDRTPNTCTYSKNRSNQEIEIFNKRSIISVIYDDILMEAVQRNFIIDSSSSDSSSSSSDDGEGDGDEQDHTAATAAKTKTTSLSRSQLRRNLAEYHHKILVLLESSNNNNDDDYTATATTTTTTTGTNITTPPPTTTATTLIISSAMIMNSLPLICPPKNELQVFLKKSLQFEELIYNNFDFDSDNLNLNSSNNKSSTSIKKTNNRKRIIRIEEHKKQFDKMVYDEKSFCWIDTERLFYNVTSYKQLLEERLIITNW</sequence>
<evidence type="ECO:0000256" key="1">
    <source>
        <dbReference type="SAM" id="MobiDB-lite"/>
    </source>
</evidence>
<dbReference type="OrthoDB" id="56375at2759"/>
<dbReference type="AlphaFoldDB" id="A0A1E7FIJ5"/>
<feature type="compositionally biased region" description="Low complexity" evidence="1">
    <location>
        <begin position="509"/>
        <end position="527"/>
    </location>
</feature>
<gene>
    <name evidence="2" type="ORF">FRACYDRAFT_238431</name>
</gene>
<proteinExistence type="predicted"/>
<keyword evidence="3" id="KW-1185">Reference proteome</keyword>
<reference evidence="2 3" key="1">
    <citation type="submission" date="2016-09" db="EMBL/GenBank/DDBJ databases">
        <title>Extensive genetic diversity and differential bi-allelic expression allows diatom success in the polar Southern Ocean.</title>
        <authorList>
            <consortium name="DOE Joint Genome Institute"/>
            <person name="Mock T."/>
            <person name="Otillar R.P."/>
            <person name="Strauss J."/>
            <person name="Dupont C."/>
            <person name="Frickenhaus S."/>
            <person name="Maumus F."/>
            <person name="Mcmullan M."/>
            <person name="Sanges R."/>
            <person name="Schmutz J."/>
            <person name="Toseland A."/>
            <person name="Valas R."/>
            <person name="Veluchamy A."/>
            <person name="Ward B.J."/>
            <person name="Allen A."/>
            <person name="Barry K."/>
            <person name="Falciatore A."/>
            <person name="Ferrante M."/>
            <person name="Fortunato A.E."/>
            <person name="Gloeckner G."/>
            <person name="Gruber A."/>
            <person name="Hipkin R."/>
            <person name="Janech M."/>
            <person name="Kroth P."/>
            <person name="Leese F."/>
            <person name="Lindquist E."/>
            <person name="Lyon B.R."/>
            <person name="Martin J."/>
            <person name="Mayer C."/>
            <person name="Parker M."/>
            <person name="Quesneville H."/>
            <person name="Raymond J."/>
            <person name="Uhlig C."/>
            <person name="Valentin K.U."/>
            <person name="Worden A.Z."/>
            <person name="Armbrust E.V."/>
            <person name="Bowler C."/>
            <person name="Green B."/>
            <person name="Moulton V."/>
            <person name="Van Oosterhout C."/>
            <person name="Grigoriev I."/>
        </authorList>
    </citation>
    <scope>NUCLEOTIDE SEQUENCE [LARGE SCALE GENOMIC DNA]</scope>
    <source>
        <strain evidence="2 3">CCMP1102</strain>
    </source>
</reference>
<name>A0A1E7FIJ5_9STRA</name>
<accession>A0A1E7FIJ5</accession>
<feature type="region of interest" description="Disordered" evidence="1">
    <location>
        <begin position="504"/>
        <end position="527"/>
    </location>
</feature>
<dbReference type="InParanoid" id="A0A1E7FIJ5"/>
<dbReference type="Proteomes" id="UP000095751">
    <property type="component" value="Unassembled WGS sequence"/>
</dbReference>
<dbReference type="KEGG" id="fcy:FRACYDRAFT_238431"/>
<evidence type="ECO:0000313" key="2">
    <source>
        <dbReference type="EMBL" id="OEU18000.1"/>
    </source>
</evidence>